<keyword evidence="3" id="KW-1185">Reference proteome</keyword>
<dbReference type="Proteomes" id="UP001283361">
    <property type="component" value="Unassembled WGS sequence"/>
</dbReference>
<name>A0AAE1CJ71_9GAST</name>
<gene>
    <name evidence="2" type="ORF">RRG08_031200</name>
</gene>
<dbReference type="EMBL" id="JAWDGP010008010">
    <property type="protein sequence ID" value="KAK3697436.1"/>
    <property type="molecule type" value="Genomic_DNA"/>
</dbReference>
<dbReference type="AlphaFoldDB" id="A0AAE1CJ71"/>
<protein>
    <submittedName>
        <fullName evidence="2">Uncharacterized protein</fullName>
    </submittedName>
</protein>
<organism evidence="2 3">
    <name type="scientific">Elysia crispata</name>
    <name type="common">lettuce slug</name>
    <dbReference type="NCBI Taxonomy" id="231223"/>
    <lineage>
        <taxon>Eukaryota</taxon>
        <taxon>Metazoa</taxon>
        <taxon>Spiralia</taxon>
        <taxon>Lophotrochozoa</taxon>
        <taxon>Mollusca</taxon>
        <taxon>Gastropoda</taxon>
        <taxon>Heterobranchia</taxon>
        <taxon>Euthyneura</taxon>
        <taxon>Panpulmonata</taxon>
        <taxon>Sacoglossa</taxon>
        <taxon>Placobranchoidea</taxon>
        <taxon>Plakobranchidae</taxon>
        <taxon>Elysia</taxon>
    </lineage>
</organism>
<evidence type="ECO:0000313" key="2">
    <source>
        <dbReference type="EMBL" id="KAK3697436.1"/>
    </source>
</evidence>
<proteinExistence type="predicted"/>
<accession>A0AAE1CJ71</accession>
<evidence type="ECO:0000313" key="3">
    <source>
        <dbReference type="Proteomes" id="UP001283361"/>
    </source>
</evidence>
<sequence length="193" mass="20973">MPRAFLITHKRRFEEGLEAPMQTSVSSHGPWDGEKIEGGCEPMTDSNMLDHTMRGFRGGSSGSSSGDSGVGSPGVDPGRLPDSPRSESALRETPSSVLGHCFVDLVVLFIIKELLVCGRGRSMLSRSSRHGIRKHRDNTNMPNARDAEKEASLEGLVKLYLHAVTGNSEAETPQLLHQVMSFSPEKEVNSCPD</sequence>
<comment type="caution">
    <text evidence="2">The sequence shown here is derived from an EMBL/GenBank/DDBJ whole genome shotgun (WGS) entry which is preliminary data.</text>
</comment>
<feature type="region of interest" description="Disordered" evidence="1">
    <location>
        <begin position="39"/>
        <end position="93"/>
    </location>
</feature>
<evidence type="ECO:0000256" key="1">
    <source>
        <dbReference type="SAM" id="MobiDB-lite"/>
    </source>
</evidence>
<reference evidence="2" key="1">
    <citation type="journal article" date="2023" name="G3 (Bethesda)">
        <title>A reference genome for the long-term kleptoplast-retaining sea slug Elysia crispata morphotype clarki.</title>
        <authorList>
            <person name="Eastman K.E."/>
            <person name="Pendleton A.L."/>
            <person name="Shaikh M.A."/>
            <person name="Suttiyut T."/>
            <person name="Ogas R."/>
            <person name="Tomko P."/>
            <person name="Gavelis G."/>
            <person name="Widhalm J.R."/>
            <person name="Wisecaver J.H."/>
        </authorList>
    </citation>
    <scope>NUCLEOTIDE SEQUENCE</scope>
    <source>
        <strain evidence="2">ECLA1</strain>
    </source>
</reference>